<reference evidence="2" key="1">
    <citation type="submission" date="2016-11" db="EMBL/GenBank/DDBJ databases">
        <authorList>
            <person name="Varghese N."/>
            <person name="Submissions S."/>
        </authorList>
    </citation>
    <scope>NUCLEOTIDE SEQUENCE [LARGE SCALE GENOMIC DNA]</scope>
    <source>
        <strain evidence="2">YR203</strain>
    </source>
</reference>
<evidence type="ECO:0000313" key="1">
    <source>
        <dbReference type="EMBL" id="SHG55183.1"/>
    </source>
</evidence>
<dbReference type="Proteomes" id="UP000184108">
    <property type="component" value="Unassembled WGS sequence"/>
</dbReference>
<evidence type="ECO:0000313" key="2">
    <source>
        <dbReference type="Proteomes" id="UP000184108"/>
    </source>
</evidence>
<protein>
    <submittedName>
        <fullName evidence="1">Uncharacterized protein</fullName>
    </submittedName>
</protein>
<organism evidence="1 2">
    <name type="scientific">Chryseobacterium vrystaatense</name>
    <dbReference type="NCBI Taxonomy" id="307480"/>
    <lineage>
        <taxon>Bacteria</taxon>
        <taxon>Pseudomonadati</taxon>
        <taxon>Bacteroidota</taxon>
        <taxon>Flavobacteriia</taxon>
        <taxon>Flavobacteriales</taxon>
        <taxon>Weeksellaceae</taxon>
        <taxon>Chryseobacterium group</taxon>
        <taxon>Chryseobacterium</taxon>
    </lineage>
</organism>
<dbReference type="EMBL" id="FQVE01000006">
    <property type="protein sequence ID" value="SHG55183.1"/>
    <property type="molecule type" value="Genomic_DNA"/>
</dbReference>
<name>A0A1M5KSP3_9FLAO</name>
<dbReference type="AlphaFoldDB" id="A0A1M5KSP3"/>
<proteinExistence type="predicted"/>
<sequence length="228" mass="26262">MNNCLTLFFITLITSFLSIQKVDAQGKMQLHNGKIFTEVKNIQKRFSDSTGRYDYKKDPALYSEKYRIFYTEKLKNLKNLYQDIYDKDVIIGKIDKSILFKTSNQIQAESTVSPAENTPQNQIKSKSVDVTQIENYKQLEDLKKQVTANFPVYLVDEIGEGTYRCKLTFIIDVDGKFKNVQYSGTSGTEFNIISALFLYAIGGLEKPLFYDKKAIVQQFSQPIVLKFE</sequence>
<dbReference type="RefSeq" id="WP_073175349.1">
    <property type="nucleotide sequence ID" value="NZ_FQVE01000006.1"/>
</dbReference>
<gene>
    <name evidence="1" type="ORF">SAMN02787073_4444</name>
</gene>
<accession>A0A1M5KSP3</accession>